<keyword evidence="2" id="KW-0547">Nucleotide-binding</keyword>
<evidence type="ECO:0000256" key="3">
    <source>
        <dbReference type="ARBA" id="ARBA00022840"/>
    </source>
</evidence>
<comment type="caution">
    <text evidence="6">The sequence shown here is derived from an EMBL/GenBank/DDBJ whole genome shotgun (WGS) entry which is preliminary data.</text>
</comment>
<feature type="region of interest" description="Disordered" evidence="4">
    <location>
        <begin position="253"/>
        <end position="273"/>
    </location>
</feature>
<feature type="domain" description="ABC transporter" evidence="5">
    <location>
        <begin position="6"/>
        <end position="244"/>
    </location>
</feature>
<keyword evidence="3 6" id="KW-0067">ATP-binding</keyword>
<proteinExistence type="predicted"/>
<evidence type="ECO:0000313" key="6">
    <source>
        <dbReference type="EMBL" id="MFD2793893.1"/>
    </source>
</evidence>
<dbReference type="InterPro" id="IPR003439">
    <property type="entry name" value="ABC_transporter-like_ATP-bd"/>
</dbReference>
<dbReference type="PANTHER" id="PTHR45772:SF7">
    <property type="entry name" value="AMINO ACID ABC TRANSPORTER ATP-BINDING PROTEIN"/>
    <property type="match status" value="1"/>
</dbReference>
<dbReference type="Pfam" id="PF00005">
    <property type="entry name" value="ABC_tran"/>
    <property type="match status" value="1"/>
</dbReference>
<evidence type="ECO:0000256" key="4">
    <source>
        <dbReference type="SAM" id="MobiDB-lite"/>
    </source>
</evidence>
<dbReference type="Proteomes" id="UP001597479">
    <property type="component" value="Unassembled WGS sequence"/>
</dbReference>
<dbReference type="GO" id="GO:0005524">
    <property type="term" value="F:ATP binding"/>
    <property type="evidence" value="ECO:0007669"/>
    <property type="project" value="UniProtKB-KW"/>
</dbReference>
<gene>
    <name evidence="6" type="ORF">ACFS27_10090</name>
</gene>
<dbReference type="InterPro" id="IPR051120">
    <property type="entry name" value="ABC_AA/LPS_Transport"/>
</dbReference>
<evidence type="ECO:0000313" key="7">
    <source>
        <dbReference type="Proteomes" id="UP001597479"/>
    </source>
</evidence>
<dbReference type="SMART" id="SM00382">
    <property type="entry name" value="AAA"/>
    <property type="match status" value="1"/>
</dbReference>
<evidence type="ECO:0000256" key="2">
    <source>
        <dbReference type="ARBA" id="ARBA00022741"/>
    </source>
</evidence>
<dbReference type="Gene3D" id="3.40.50.300">
    <property type="entry name" value="P-loop containing nucleotide triphosphate hydrolases"/>
    <property type="match status" value="1"/>
</dbReference>
<dbReference type="RefSeq" id="WP_377182492.1">
    <property type="nucleotide sequence ID" value="NZ_JBHUOG010000001.1"/>
</dbReference>
<dbReference type="InterPro" id="IPR003593">
    <property type="entry name" value="AAA+_ATPase"/>
</dbReference>
<dbReference type="InterPro" id="IPR027417">
    <property type="entry name" value="P-loop_NTPase"/>
</dbReference>
<protein>
    <submittedName>
        <fullName evidence="6">ABC transporter ATP-binding protein</fullName>
    </submittedName>
</protein>
<feature type="compositionally biased region" description="Basic and acidic residues" evidence="4">
    <location>
        <begin position="256"/>
        <end position="273"/>
    </location>
</feature>
<reference evidence="7" key="1">
    <citation type="journal article" date="2019" name="Int. J. Syst. Evol. Microbiol.">
        <title>The Global Catalogue of Microorganisms (GCM) 10K type strain sequencing project: providing services to taxonomists for standard genome sequencing and annotation.</title>
        <authorList>
            <consortium name="The Broad Institute Genomics Platform"/>
            <consortium name="The Broad Institute Genome Sequencing Center for Infectious Disease"/>
            <person name="Wu L."/>
            <person name="Ma J."/>
        </authorList>
    </citation>
    <scope>NUCLEOTIDE SEQUENCE [LARGE SCALE GENOMIC DNA]</scope>
    <source>
        <strain evidence="7">CCM 7044</strain>
    </source>
</reference>
<dbReference type="EMBL" id="JBHUOG010000001">
    <property type="protein sequence ID" value="MFD2793893.1"/>
    <property type="molecule type" value="Genomic_DNA"/>
</dbReference>
<accession>A0ABW5VQB7</accession>
<sequence length="273" mass="28637">MSDTVLRVTGVAKRFGHVVTARDVSFEVAAGEALGLVGPNGAGKTTLLDIVAGTQRADAGTVVLDGRDVTRLAAAARADRGIARSYQVPRPFSGLTVYENVLVGASFAGQRHVGSGPAGDARAQAWHALEVTGMTDVANTPSGSLRLLDRKRLEVARALATGPRLLLLDEIAGGLTDGELPQVVQLVRRLRDDGVAVVWIEHVLHALLDVVDRLMCLAGGEVVAQGDPHDVIRSPEVVEVYLGSTVDAVQDLAQDPVHDPVHDPADRPAGETA</sequence>
<evidence type="ECO:0000259" key="5">
    <source>
        <dbReference type="PROSITE" id="PS50893"/>
    </source>
</evidence>
<name>A0ABW5VQB7_9MICO</name>
<dbReference type="SUPFAM" id="SSF52540">
    <property type="entry name" value="P-loop containing nucleoside triphosphate hydrolases"/>
    <property type="match status" value="1"/>
</dbReference>
<dbReference type="PROSITE" id="PS50893">
    <property type="entry name" value="ABC_TRANSPORTER_2"/>
    <property type="match status" value="1"/>
</dbReference>
<keyword evidence="1" id="KW-0813">Transport</keyword>
<evidence type="ECO:0000256" key="1">
    <source>
        <dbReference type="ARBA" id="ARBA00022448"/>
    </source>
</evidence>
<dbReference type="PANTHER" id="PTHR45772">
    <property type="entry name" value="CONSERVED COMPONENT OF ABC TRANSPORTER FOR NATURAL AMINO ACIDS-RELATED"/>
    <property type="match status" value="1"/>
</dbReference>
<keyword evidence="7" id="KW-1185">Reference proteome</keyword>
<organism evidence="6 7">
    <name type="scientific">Promicromonospora vindobonensis</name>
    <dbReference type="NCBI Taxonomy" id="195748"/>
    <lineage>
        <taxon>Bacteria</taxon>
        <taxon>Bacillati</taxon>
        <taxon>Actinomycetota</taxon>
        <taxon>Actinomycetes</taxon>
        <taxon>Micrococcales</taxon>
        <taxon>Promicromonosporaceae</taxon>
        <taxon>Promicromonospora</taxon>
    </lineage>
</organism>